<dbReference type="Pfam" id="PF21349">
    <property type="entry name" value="RUBY_RBDX"/>
    <property type="match status" value="1"/>
</dbReference>
<evidence type="ECO:0000256" key="1">
    <source>
        <dbReference type="ARBA" id="ARBA00001962"/>
    </source>
</evidence>
<comment type="caution">
    <text evidence="10">The sequence shown here is derived from an EMBL/GenBank/DDBJ whole genome shotgun (WGS) entry which is preliminary data.</text>
</comment>
<feature type="domain" description="Rubredoxin-like" evidence="9">
    <location>
        <begin position="415"/>
        <end position="449"/>
    </location>
</feature>
<dbReference type="CDD" id="cd00729">
    <property type="entry name" value="rubredoxin_SM"/>
    <property type="match status" value="1"/>
</dbReference>
<keyword evidence="6" id="KW-0249">Electron transport</keyword>
<keyword evidence="7" id="KW-0408">Iron</keyword>
<reference evidence="10 11" key="1">
    <citation type="submission" date="2021-06" db="EMBL/GenBank/DDBJ databases">
        <authorList>
            <person name="Sun Q."/>
            <person name="Li D."/>
        </authorList>
    </citation>
    <scope>NUCLEOTIDE SEQUENCE [LARGE SCALE GENOMIC DNA]</scope>
    <source>
        <strain evidence="10 11">MSJ-4</strain>
    </source>
</reference>
<dbReference type="Pfam" id="PF18267">
    <property type="entry name" value="Rubredoxin_C"/>
    <property type="match status" value="1"/>
</dbReference>
<evidence type="ECO:0000256" key="7">
    <source>
        <dbReference type="ARBA" id="ARBA00023004"/>
    </source>
</evidence>
<dbReference type="PANTHER" id="PTHR32145">
    <property type="entry name" value="DIFLAVIN FLAVOPROTEIN A 2-RELATED"/>
    <property type="match status" value="1"/>
</dbReference>
<comment type="cofactor">
    <cofactor evidence="1">
        <name>Fe cation</name>
        <dbReference type="ChEBI" id="CHEBI:24875"/>
    </cofactor>
</comment>
<keyword evidence="5" id="KW-0813">Transport</keyword>
<keyword evidence="11" id="KW-1185">Reference proteome</keyword>
<dbReference type="InterPro" id="IPR051285">
    <property type="entry name" value="NADH_oxidoreductase_modular"/>
</dbReference>
<accession>A0ABS6F229</accession>
<evidence type="ECO:0000256" key="6">
    <source>
        <dbReference type="ARBA" id="ARBA00022982"/>
    </source>
</evidence>
<dbReference type="PANTHER" id="PTHR32145:SF11">
    <property type="entry name" value="DIFLAVIN FLAVOPROTEIN A 2-RELATED"/>
    <property type="match status" value="1"/>
</dbReference>
<evidence type="ECO:0000256" key="5">
    <source>
        <dbReference type="ARBA" id="ARBA00022448"/>
    </source>
</evidence>
<evidence type="ECO:0000313" key="10">
    <source>
        <dbReference type="EMBL" id="MBU5592564.1"/>
    </source>
</evidence>
<feature type="domain" description="Flavodoxin-like" evidence="8">
    <location>
        <begin position="256"/>
        <end position="395"/>
    </location>
</feature>
<dbReference type="EMBL" id="JAHLQL010000004">
    <property type="protein sequence ID" value="MBU5592564.1"/>
    <property type="molecule type" value="Genomic_DNA"/>
</dbReference>
<dbReference type="InterPro" id="IPR023753">
    <property type="entry name" value="FAD/NAD-binding_dom"/>
</dbReference>
<dbReference type="InterPro" id="IPR048574">
    <property type="entry name" value="RUBY_RBDX"/>
</dbReference>
<comment type="cofactor">
    <cofactor evidence="3">
        <name>FAD</name>
        <dbReference type="ChEBI" id="CHEBI:57692"/>
    </cofactor>
</comment>
<dbReference type="InterPro" id="IPR045761">
    <property type="entry name" value="ODP_dom"/>
</dbReference>
<dbReference type="PROSITE" id="PS50902">
    <property type="entry name" value="FLAVODOXIN_LIKE"/>
    <property type="match status" value="1"/>
</dbReference>
<name>A0ABS6F229_9CLOT</name>
<protein>
    <submittedName>
        <fullName evidence="10">FAD-dependent oxidoreductase</fullName>
    </submittedName>
</protein>
<dbReference type="InterPro" id="IPR008254">
    <property type="entry name" value="Flavodoxin/NO_synth"/>
</dbReference>
<gene>
    <name evidence="10" type="ORF">KQI89_12435</name>
</gene>
<comment type="cofactor">
    <cofactor evidence="2">
        <name>Fe(3+)</name>
        <dbReference type="ChEBI" id="CHEBI:29034"/>
    </cofactor>
</comment>
<evidence type="ECO:0000259" key="9">
    <source>
        <dbReference type="PROSITE" id="PS50903"/>
    </source>
</evidence>
<dbReference type="InterPro" id="IPR001279">
    <property type="entry name" value="Metallo-B-lactamas"/>
</dbReference>
<proteinExistence type="inferred from homology"/>
<sequence>MRSLEVKKDIYWVGALDPDLRIFDIIMYTPYGTTYNSYVVRGSEKVALFETVKAEFFDQYLERLKSLDVDIHKIDYIIVDHTEPDHAGSVAKILEFSPQAKVVGSAPAIKFMEKIANKPFESIVVEDGTTLSLGNKTLQFIAAPFLHWPDSIYTFVPEDNIIFTCDSFGSHYCSENVFNDLIENEENYMEALRYYYDCIMGPFKPYVLKAIEKIEKLPIDTICTGHGPILRQDPWKIVELYRQWSTPLPTAEIPKITIPYVSAYGYTKSLAENIAEGIKATGDFDVKMYDVIHHKMDDIVKDITESEGVLFGSPTINSELLEPIRDVLSKLNPLVHGGKVAAAFGSYGWSGEAVPCIERRLKELRMDIFTPGLKIIFKPSEEELTKAFRFGEGFAKKLLDKKKPKVASNGKKNKTKLWKCVICGEIFEGDLPPEICPVCGATRDQFIEIKSEDTTFRKESEEKFVVIGNGAAGFYAAKAIRDRNPKCTIKILSKEKSMAYYRPQLSDYITNSIPDEDFYIAPEKWYSDNKVEQLLGVYVKEILPENKKITLNDGTEVYYDKLVLANGSYNFIPPIKVACDDLKTAAGDLVLTWENYHKVDGLFTLRELEDADAVKSYIKESKKVVIIGGGLLGLEAAWEMKKQGLDVTVVEFSTRLLPRQLDNEGAVLFKKIADKSGINLILGDSAEELIADMCLMPDENHNNVKKAKVMGLKLKSGITLDTDMVLFSVGIRPNKALAEKSGIASDKGVIVNNKMETNIKNIYACGDTAELNGIVYGNWPAAIEMGKVAGANAAGDGIVFEDFVSSTIFQALDAQIFSAGTVNFDDNSLEQLGFKDIEKGIYKKLFFKDGILVGGILMGNISKSAKVVAGIKEGYDLDKVVKNDLL</sequence>
<comment type="similarity">
    <text evidence="4">In the N-terminal section; belongs to the zinc metallo-hydrolase group 3 family.</text>
</comment>
<evidence type="ECO:0000256" key="4">
    <source>
        <dbReference type="ARBA" id="ARBA00007121"/>
    </source>
</evidence>
<evidence type="ECO:0000313" key="11">
    <source>
        <dbReference type="Proteomes" id="UP000736583"/>
    </source>
</evidence>
<evidence type="ECO:0000256" key="2">
    <source>
        <dbReference type="ARBA" id="ARBA00001965"/>
    </source>
</evidence>
<dbReference type="Pfam" id="PF19583">
    <property type="entry name" value="ODP"/>
    <property type="match status" value="1"/>
</dbReference>
<dbReference type="Pfam" id="PF07992">
    <property type="entry name" value="Pyr_redox_2"/>
    <property type="match status" value="1"/>
</dbReference>
<organism evidence="10 11">
    <name type="scientific">Clostridium simiarum</name>
    <dbReference type="NCBI Taxonomy" id="2841506"/>
    <lineage>
        <taxon>Bacteria</taxon>
        <taxon>Bacillati</taxon>
        <taxon>Bacillota</taxon>
        <taxon>Clostridia</taxon>
        <taxon>Eubacteriales</taxon>
        <taxon>Clostridiaceae</taxon>
        <taxon>Clostridium</taxon>
    </lineage>
</organism>
<dbReference type="CDD" id="cd07709">
    <property type="entry name" value="flavodiiron_proteins_MBL-fold"/>
    <property type="match status" value="1"/>
</dbReference>
<dbReference type="SMART" id="SM00849">
    <property type="entry name" value="Lactamase_B"/>
    <property type="match status" value="1"/>
</dbReference>
<dbReference type="Proteomes" id="UP000736583">
    <property type="component" value="Unassembled WGS sequence"/>
</dbReference>
<dbReference type="Pfam" id="PF00258">
    <property type="entry name" value="Flavodoxin_1"/>
    <property type="match status" value="1"/>
</dbReference>
<dbReference type="RefSeq" id="WP_216457332.1">
    <property type="nucleotide sequence ID" value="NZ_JAHLQL010000004.1"/>
</dbReference>
<evidence type="ECO:0000256" key="3">
    <source>
        <dbReference type="ARBA" id="ARBA00001974"/>
    </source>
</evidence>
<dbReference type="InterPro" id="IPR041575">
    <property type="entry name" value="Rubredoxin_C"/>
</dbReference>
<dbReference type="PROSITE" id="PS50903">
    <property type="entry name" value="RUBREDOXIN_LIKE"/>
    <property type="match status" value="1"/>
</dbReference>
<dbReference type="InterPro" id="IPR024934">
    <property type="entry name" value="Rubredoxin-like_dom"/>
</dbReference>
<evidence type="ECO:0000259" key="8">
    <source>
        <dbReference type="PROSITE" id="PS50902"/>
    </source>
</evidence>